<evidence type="ECO:0000259" key="7">
    <source>
        <dbReference type="PROSITE" id="PS51387"/>
    </source>
</evidence>
<feature type="region of interest" description="Disordered" evidence="6">
    <location>
        <begin position="18"/>
        <end position="40"/>
    </location>
</feature>
<dbReference type="RefSeq" id="WP_208259052.1">
    <property type="nucleotide sequence ID" value="NZ_JAGEOJ010000012.1"/>
</dbReference>
<dbReference type="InterPro" id="IPR050432">
    <property type="entry name" value="FAD-linked_Oxidoreductases_BP"/>
</dbReference>
<dbReference type="GO" id="GO:0009690">
    <property type="term" value="P:cytokinin metabolic process"/>
    <property type="evidence" value="ECO:0007669"/>
    <property type="project" value="InterPro"/>
</dbReference>
<dbReference type="AlphaFoldDB" id="A0A939PM96"/>
<dbReference type="InterPro" id="IPR016166">
    <property type="entry name" value="FAD-bd_PCMH"/>
</dbReference>
<dbReference type="PANTHER" id="PTHR13878:SF53">
    <property type="entry name" value="CYTOKININ DEHYDROGENASE 6"/>
    <property type="match status" value="1"/>
</dbReference>
<keyword evidence="9" id="KW-1185">Reference proteome</keyword>
<dbReference type="GO" id="GO:0019139">
    <property type="term" value="F:cytokinin dehydrogenase activity"/>
    <property type="evidence" value="ECO:0007669"/>
    <property type="project" value="InterPro"/>
</dbReference>
<gene>
    <name evidence="8" type="ORF">J4573_28965</name>
</gene>
<evidence type="ECO:0000313" key="9">
    <source>
        <dbReference type="Proteomes" id="UP000669179"/>
    </source>
</evidence>
<dbReference type="InterPro" id="IPR016167">
    <property type="entry name" value="FAD-bd_PCMH_sub1"/>
</dbReference>
<evidence type="ECO:0000256" key="6">
    <source>
        <dbReference type="SAM" id="MobiDB-lite"/>
    </source>
</evidence>
<evidence type="ECO:0000313" key="8">
    <source>
        <dbReference type="EMBL" id="MBO2451156.1"/>
    </source>
</evidence>
<dbReference type="InterPro" id="IPR015345">
    <property type="entry name" value="Cytokinin_DH_FAD/cytokin-bd"/>
</dbReference>
<dbReference type="GO" id="GO:0071949">
    <property type="term" value="F:FAD binding"/>
    <property type="evidence" value="ECO:0007669"/>
    <property type="project" value="InterPro"/>
</dbReference>
<comment type="similarity">
    <text evidence="2">Belongs to the oxygen-dependent FAD-linked oxidoreductase family.</text>
</comment>
<dbReference type="InterPro" id="IPR016169">
    <property type="entry name" value="FAD-bd_PCMH_sub2"/>
</dbReference>
<dbReference type="PANTHER" id="PTHR13878">
    <property type="entry name" value="GULONOLACTONE OXIDASE"/>
    <property type="match status" value="1"/>
</dbReference>
<dbReference type="InterPro" id="IPR016164">
    <property type="entry name" value="FAD-linked_Oxase-like_C"/>
</dbReference>
<dbReference type="SUPFAM" id="SSF55103">
    <property type="entry name" value="FAD-linked oxidases, C-terminal domain"/>
    <property type="match status" value="1"/>
</dbReference>
<dbReference type="SUPFAM" id="SSF56176">
    <property type="entry name" value="FAD-binding/transporter-associated domain-like"/>
    <property type="match status" value="1"/>
</dbReference>
<dbReference type="EMBL" id="JAGEOJ010000012">
    <property type="protein sequence ID" value="MBO2451156.1"/>
    <property type="molecule type" value="Genomic_DNA"/>
</dbReference>
<accession>A0A939PM96</accession>
<evidence type="ECO:0000256" key="3">
    <source>
        <dbReference type="ARBA" id="ARBA00022630"/>
    </source>
</evidence>
<keyword evidence="4" id="KW-0274">FAD</keyword>
<dbReference type="Gene3D" id="3.30.43.10">
    <property type="entry name" value="Uridine Diphospho-n-acetylenolpyruvylglucosamine Reductase, domain 2"/>
    <property type="match status" value="1"/>
</dbReference>
<evidence type="ECO:0000256" key="5">
    <source>
        <dbReference type="ARBA" id="ARBA00023002"/>
    </source>
</evidence>
<dbReference type="Pfam" id="PF01565">
    <property type="entry name" value="FAD_binding_4"/>
    <property type="match status" value="1"/>
</dbReference>
<dbReference type="InterPro" id="IPR006094">
    <property type="entry name" value="Oxid_FAD_bind_N"/>
</dbReference>
<dbReference type="Pfam" id="PF09265">
    <property type="entry name" value="Cytokin-bind"/>
    <property type="match status" value="1"/>
</dbReference>
<comment type="caution">
    <text evidence="8">The sequence shown here is derived from an EMBL/GenBank/DDBJ whole genome shotgun (WGS) entry which is preliminary data.</text>
</comment>
<dbReference type="PROSITE" id="PS51387">
    <property type="entry name" value="FAD_PCMH"/>
    <property type="match status" value="1"/>
</dbReference>
<proteinExistence type="inferred from homology"/>
<keyword evidence="5" id="KW-0560">Oxidoreductase</keyword>
<dbReference type="Proteomes" id="UP000669179">
    <property type="component" value="Unassembled WGS sequence"/>
</dbReference>
<organism evidence="8 9">
    <name type="scientific">Actinomadura barringtoniae</name>
    <dbReference type="NCBI Taxonomy" id="1427535"/>
    <lineage>
        <taxon>Bacteria</taxon>
        <taxon>Bacillati</taxon>
        <taxon>Actinomycetota</taxon>
        <taxon>Actinomycetes</taxon>
        <taxon>Streptosporangiales</taxon>
        <taxon>Thermomonosporaceae</taxon>
        <taxon>Actinomadura</taxon>
    </lineage>
</organism>
<comment type="cofactor">
    <cofactor evidence="1">
        <name>FAD</name>
        <dbReference type="ChEBI" id="CHEBI:57692"/>
    </cofactor>
</comment>
<reference evidence="8" key="1">
    <citation type="submission" date="2021-03" db="EMBL/GenBank/DDBJ databases">
        <authorList>
            <person name="Kanchanasin P."/>
            <person name="Saeng-In P."/>
            <person name="Phongsopitanun W."/>
            <person name="Yuki M."/>
            <person name="Kudo T."/>
            <person name="Ohkuma M."/>
            <person name="Tanasupawat S."/>
        </authorList>
    </citation>
    <scope>NUCLEOTIDE SEQUENCE</scope>
    <source>
        <strain evidence="8">GKU 128</strain>
    </source>
</reference>
<sequence length="352" mass="37391">MRDFGGVTRTPRQVLRPTTTAEVAAHSTAVPHGTRHSNDGRALTTETALDTRGLNAVHDLGEDRITIGAGATWREVLDATLPRGLTPPVLTDYLDLTVGGTISAAGVGGTSHVHGTQAANVIDLEVVTPTGEVLACSPAEHAHLFDAVRAGAGRHGIITRATLRLIPAPTHVTSFDLIYANAAELLAAHRHIHAEHVSSQAKPTGYELKAVYYQDPPPGLGKGEELSYQDFTDRLTPDVETFKTMGEWDRPHPWAQVILPADVAAPFIERTVAATTPADLGISGLILIKRFTPGWVPQLKAPSDAVLLSLLRTASPTATSEADMRKANHAFHTEAAALGAVPYPPPSDNPTH</sequence>
<feature type="domain" description="FAD-binding PCMH-type" evidence="7">
    <location>
        <begin position="7"/>
        <end position="168"/>
    </location>
</feature>
<dbReference type="Gene3D" id="3.30.465.10">
    <property type="match status" value="1"/>
</dbReference>
<protein>
    <submittedName>
        <fullName evidence="8">FAD-binding protein</fullName>
    </submittedName>
</protein>
<dbReference type="InterPro" id="IPR016170">
    <property type="entry name" value="Cytok_DH_C_sf"/>
</dbReference>
<dbReference type="InterPro" id="IPR036318">
    <property type="entry name" value="FAD-bd_PCMH-like_sf"/>
</dbReference>
<evidence type="ECO:0000256" key="1">
    <source>
        <dbReference type="ARBA" id="ARBA00001974"/>
    </source>
</evidence>
<dbReference type="Gene3D" id="3.40.462.10">
    <property type="entry name" value="FAD-linked oxidases, C-terminal domain"/>
    <property type="match status" value="1"/>
</dbReference>
<name>A0A939PM96_9ACTN</name>
<evidence type="ECO:0000256" key="2">
    <source>
        <dbReference type="ARBA" id="ARBA00005466"/>
    </source>
</evidence>
<evidence type="ECO:0000256" key="4">
    <source>
        <dbReference type="ARBA" id="ARBA00022827"/>
    </source>
</evidence>
<keyword evidence="3" id="KW-0285">Flavoprotein</keyword>